<sequence length="341" mass="36798">MAVRRRRSGPVCSGPGGPLRTRPSRSGESRMTNERDERTSTMPMVIDLDGAGSLDAWVAAAPGWVDSLVEHGAVIFRNAGVGSVGDFDHAVSLLVRPDTEFGEESSPRTALSAKVFTSTEYPAPFPIQFHNEFSYRRAMPECLVFACLNAPETGGSTPIADGRAMLRALPDEVVDRFAGGVRYVRNFCGLGVPWPSAFGTDSRAEVDAYCAANGVGARWSDKGLHTWQDAPAVRTHPVSGERTWCNSALNLNVRGTEPAEVHEALLAVEPELRPNDTFFADGSEIGPEDIAALRAAYEEVAYRHPWGTGDVMIIDNALMSHARDPFTGPRRVVVGMGARTA</sequence>
<dbReference type="PANTHER" id="PTHR10696:SF56">
    <property type="entry name" value="TAUD_TFDA-LIKE DOMAIN-CONTAINING PROTEIN"/>
    <property type="match status" value="1"/>
</dbReference>
<keyword evidence="7" id="KW-0223">Dioxygenase</keyword>
<evidence type="ECO:0000256" key="4">
    <source>
        <dbReference type="ARBA" id="ARBA00023194"/>
    </source>
</evidence>
<feature type="region of interest" description="Disordered" evidence="5">
    <location>
        <begin position="1"/>
        <end position="42"/>
    </location>
</feature>
<dbReference type="EMBL" id="CM000913">
    <property type="protein sequence ID" value="EFG09825.1"/>
    <property type="molecule type" value="Genomic_DNA"/>
</dbReference>
<dbReference type="OrthoDB" id="9769888at2"/>
<dbReference type="InterPro" id="IPR042098">
    <property type="entry name" value="TauD-like_sf"/>
</dbReference>
<evidence type="ECO:0000256" key="5">
    <source>
        <dbReference type="SAM" id="MobiDB-lite"/>
    </source>
</evidence>
<feature type="compositionally biased region" description="Basic and acidic residues" evidence="5">
    <location>
        <begin position="25"/>
        <end position="39"/>
    </location>
</feature>
<gene>
    <name evidence="7" type="ORF">SCLAV_4753</name>
</gene>
<dbReference type="AlphaFoldDB" id="B5GZF7"/>
<proteinExistence type="predicted"/>
<dbReference type="InterPro" id="IPR050411">
    <property type="entry name" value="AlphaKG_dependent_hydroxylases"/>
</dbReference>
<dbReference type="GO" id="GO:0017000">
    <property type="term" value="P:antibiotic biosynthetic process"/>
    <property type="evidence" value="ECO:0007669"/>
    <property type="project" value="UniProtKB-KW"/>
</dbReference>
<dbReference type="InterPro" id="IPR003819">
    <property type="entry name" value="TauD/TfdA-like"/>
</dbReference>
<protein>
    <submittedName>
        <fullName evidence="7">Taurine catabolism dioxygenase TauD/TfdA</fullName>
    </submittedName>
</protein>
<reference evidence="7 8" key="1">
    <citation type="journal article" date="2010" name="Genome Biol. Evol.">
        <title>The sequence of a 1.8-mb bacterial linear plasmid reveals a rich evolutionary reservoir of secondary metabolic pathways.</title>
        <authorList>
            <person name="Medema M.H."/>
            <person name="Trefzer A."/>
            <person name="Kovalchuk A."/>
            <person name="van den Berg M."/>
            <person name="Mueller U."/>
            <person name="Heijne W."/>
            <person name="Wu L."/>
            <person name="Alam M.T."/>
            <person name="Ronning C.M."/>
            <person name="Nierman W.C."/>
            <person name="Bovenberg R.A.L."/>
            <person name="Breitling R."/>
            <person name="Takano E."/>
        </authorList>
    </citation>
    <scope>NUCLEOTIDE SEQUENCE [LARGE SCALE GENOMIC DNA]</scope>
    <source>
        <strain evidence="8">ATCC 27064 / DSM 738 / JCM 4710 / NBRC 13307 / NCIMB 12785 / NRRL 3585 / VKM Ac-602</strain>
    </source>
</reference>
<evidence type="ECO:0000313" key="8">
    <source>
        <dbReference type="Proteomes" id="UP000002357"/>
    </source>
</evidence>
<dbReference type="GO" id="GO:0051213">
    <property type="term" value="F:dioxygenase activity"/>
    <property type="evidence" value="ECO:0007669"/>
    <property type="project" value="UniProtKB-KW"/>
</dbReference>
<dbReference type="Pfam" id="PF02668">
    <property type="entry name" value="TauD"/>
    <property type="match status" value="1"/>
</dbReference>
<comment type="cofactor">
    <cofactor evidence="1">
        <name>Fe(2+)</name>
        <dbReference type="ChEBI" id="CHEBI:29033"/>
    </cofactor>
</comment>
<feature type="domain" description="TauD/TfdA-like" evidence="6">
    <location>
        <begin position="62"/>
        <end position="335"/>
    </location>
</feature>
<dbReference type="eggNOG" id="COG2175">
    <property type="taxonomic scope" value="Bacteria"/>
</dbReference>
<keyword evidence="2" id="KW-0560">Oxidoreductase</keyword>
<evidence type="ECO:0000259" key="6">
    <source>
        <dbReference type="Pfam" id="PF02668"/>
    </source>
</evidence>
<dbReference type="Proteomes" id="UP000002357">
    <property type="component" value="Chromosome"/>
</dbReference>
<dbReference type="KEGG" id="sclf:BB341_05140"/>
<dbReference type="SUPFAM" id="SSF51197">
    <property type="entry name" value="Clavaminate synthase-like"/>
    <property type="match status" value="1"/>
</dbReference>
<keyword evidence="3" id="KW-0408">Iron</keyword>
<keyword evidence="8" id="KW-1185">Reference proteome</keyword>
<name>B5GZF7_STRCL</name>
<dbReference type="Gene3D" id="3.60.130.10">
    <property type="entry name" value="Clavaminate synthase-like"/>
    <property type="match status" value="1"/>
</dbReference>
<keyword evidence="4" id="KW-0045">Antibiotic biosynthesis</keyword>
<evidence type="ECO:0000256" key="1">
    <source>
        <dbReference type="ARBA" id="ARBA00001954"/>
    </source>
</evidence>
<accession>B5GZF7</accession>
<organism evidence="7 8">
    <name type="scientific">Streptomyces clavuligerus</name>
    <dbReference type="NCBI Taxonomy" id="1901"/>
    <lineage>
        <taxon>Bacteria</taxon>
        <taxon>Bacillati</taxon>
        <taxon>Actinomycetota</taxon>
        <taxon>Actinomycetes</taxon>
        <taxon>Kitasatosporales</taxon>
        <taxon>Streptomycetaceae</taxon>
        <taxon>Streptomyces</taxon>
    </lineage>
</organism>
<dbReference type="STRING" id="1901.BB341_05140"/>
<evidence type="ECO:0000313" key="7">
    <source>
        <dbReference type="EMBL" id="EFG09825.1"/>
    </source>
</evidence>
<evidence type="ECO:0000256" key="3">
    <source>
        <dbReference type="ARBA" id="ARBA00023004"/>
    </source>
</evidence>
<dbReference type="PANTHER" id="PTHR10696">
    <property type="entry name" value="GAMMA-BUTYROBETAINE HYDROXYLASE-RELATED"/>
    <property type="match status" value="1"/>
</dbReference>
<evidence type="ECO:0000256" key="2">
    <source>
        <dbReference type="ARBA" id="ARBA00023002"/>
    </source>
</evidence>